<evidence type="ECO:0000313" key="10">
    <source>
        <dbReference type="Proteomes" id="UP000094893"/>
    </source>
</evidence>
<evidence type="ECO:0000256" key="5">
    <source>
        <dbReference type="ARBA" id="ARBA00022729"/>
    </source>
</evidence>
<organism evidence="9 10">
    <name type="scientific">Acidithiobacillus thiooxidans</name>
    <name type="common">Thiobacillus thiooxidans</name>
    <dbReference type="NCBI Taxonomy" id="930"/>
    <lineage>
        <taxon>Bacteria</taxon>
        <taxon>Pseudomonadati</taxon>
        <taxon>Pseudomonadota</taxon>
        <taxon>Acidithiobacillia</taxon>
        <taxon>Acidithiobacillales</taxon>
        <taxon>Acidithiobacillaceae</taxon>
        <taxon>Acidithiobacillus</taxon>
    </lineage>
</organism>
<evidence type="ECO:0000256" key="2">
    <source>
        <dbReference type="ARBA" id="ARBA00008163"/>
    </source>
</evidence>
<comment type="caution">
    <text evidence="9">The sequence shown here is derived from an EMBL/GenBank/DDBJ whole genome shotgun (WGS) entry which is preliminary data.</text>
</comment>
<evidence type="ECO:0000313" key="9">
    <source>
        <dbReference type="EMBL" id="OCX70831.1"/>
    </source>
</evidence>
<feature type="chain" id="PRO_5009838035" evidence="8">
    <location>
        <begin position="24"/>
        <end position="351"/>
    </location>
</feature>
<dbReference type="RefSeq" id="WP_024894039.1">
    <property type="nucleotide sequence ID" value="NZ_LWRZ01000071.1"/>
</dbReference>
<dbReference type="Gene3D" id="2.40.160.60">
    <property type="entry name" value="Outer membrane protein transport protein (OMPP1/FadL/TodX)"/>
    <property type="match status" value="1"/>
</dbReference>
<dbReference type="Pfam" id="PF03349">
    <property type="entry name" value="Toluene_X"/>
    <property type="match status" value="2"/>
</dbReference>
<evidence type="ECO:0000256" key="8">
    <source>
        <dbReference type="SAM" id="SignalP"/>
    </source>
</evidence>
<reference evidence="9 10" key="1">
    <citation type="journal article" date="2016" name="Int. J. Mol. Sci.">
        <title>Comparative genomics of the extreme acidophile Acidithiobacillus thiooxidans reveals intraspecific divergence and niche adaptation.</title>
        <authorList>
            <person name="Zhang X."/>
            <person name="Feng X."/>
            <person name="Tao J."/>
            <person name="Ma L."/>
            <person name="Xiao Y."/>
            <person name="Liang Y."/>
            <person name="Liu X."/>
            <person name="Yin H."/>
        </authorList>
    </citation>
    <scope>NUCLEOTIDE SEQUENCE [LARGE SCALE GENOMIC DNA]</scope>
    <source>
        <strain evidence="9 10">A02</strain>
    </source>
</reference>
<proteinExistence type="inferred from homology"/>
<accession>A0A1C2IX09</accession>
<dbReference type="AlphaFoldDB" id="A0A1C2IX09"/>
<evidence type="ECO:0000256" key="7">
    <source>
        <dbReference type="ARBA" id="ARBA00023237"/>
    </source>
</evidence>
<comment type="subcellular location">
    <subcellularLocation>
        <location evidence="1">Cell outer membrane</location>
        <topology evidence="1">Multi-pass membrane protein</topology>
    </subcellularLocation>
</comment>
<gene>
    <name evidence="9" type="ORF">A6P07_13510</name>
</gene>
<keyword evidence="5 8" id="KW-0732">Signal</keyword>
<dbReference type="eggNOG" id="COG2067">
    <property type="taxonomic scope" value="Bacteria"/>
</dbReference>
<dbReference type="GO" id="GO:0009279">
    <property type="term" value="C:cell outer membrane"/>
    <property type="evidence" value="ECO:0007669"/>
    <property type="project" value="UniProtKB-SubCell"/>
</dbReference>
<evidence type="ECO:0000256" key="3">
    <source>
        <dbReference type="ARBA" id="ARBA00022452"/>
    </source>
</evidence>
<sequence length="351" mass="36797">MRNAKIALTLLALGVFVSVQAQASGFAVPTSVVGLSEAGATVADAGPVSSFAVNPADMVFFPGTRASLDVVASEPSYKRNGEGASNNLLIMPNLFVTHRFNDLPLALGLGITSPYGINSTWPAGTFGTSQTTPDKNDLRIIDINPGVAYMILPNLSIGAGMDYYQSLSANFPEKSGNGGGVGGNVGLFYTTETFNAGLSYRSTANLGGDISLPSRLQAGVRYRFTPAFATELDVDWNDWSNTRLPGYGNLGWKSALAYRLGLSYHFSQYLALRGGLAHEDSPTDGSSIQAAAPAPSSNLLSFGLGIGLGHWQYDLGASYALSGNTTSYAGPYAGTYKASTFNFGAAISRNF</sequence>
<name>A0A1C2IX09_ACITH</name>
<protein>
    <submittedName>
        <fullName evidence="9">Transporter</fullName>
    </submittedName>
</protein>
<evidence type="ECO:0000256" key="1">
    <source>
        <dbReference type="ARBA" id="ARBA00004571"/>
    </source>
</evidence>
<keyword evidence="3" id="KW-1134">Transmembrane beta strand</keyword>
<dbReference type="Proteomes" id="UP000094893">
    <property type="component" value="Unassembled WGS sequence"/>
</dbReference>
<dbReference type="GO" id="GO:0015483">
    <property type="term" value="F:long-chain fatty acid transporting porin activity"/>
    <property type="evidence" value="ECO:0007669"/>
    <property type="project" value="TreeGrafter"/>
</dbReference>
<keyword evidence="4" id="KW-0812">Transmembrane</keyword>
<evidence type="ECO:0000256" key="4">
    <source>
        <dbReference type="ARBA" id="ARBA00022692"/>
    </source>
</evidence>
<dbReference type="PANTHER" id="PTHR35093">
    <property type="entry name" value="OUTER MEMBRANE PROTEIN NMB0088-RELATED"/>
    <property type="match status" value="1"/>
</dbReference>
<keyword evidence="7" id="KW-0998">Cell outer membrane</keyword>
<dbReference type="SUPFAM" id="SSF56935">
    <property type="entry name" value="Porins"/>
    <property type="match status" value="1"/>
</dbReference>
<dbReference type="STRING" id="930.GCA_002079865_02323"/>
<dbReference type="InterPro" id="IPR005017">
    <property type="entry name" value="OMPP1/FadL/TodX"/>
</dbReference>
<dbReference type="EMBL" id="LWSA01000187">
    <property type="protein sequence ID" value="OCX70831.1"/>
    <property type="molecule type" value="Genomic_DNA"/>
</dbReference>
<feature type="signal peptide" evidence="8">
    <location>
        <begin position="1"/>
        <end position="23"/>
    </location>
</feature>
<dbReference type="PANTHER" id="PTHR35093:SF8">
    <property type="entry name" value="OUTER MEMBRANE PROTEIN NMB0088-RELATED"/>
    <property type="match status" value="1"/>
</dbReference>
<evidence type="ECO:0000256" key="6">
    <source>
        <dbReference type="ARBA" id="ARBA00023136"/>
    </source>
</evidence>
<comment type="similarity">
    <text evidence="2">Belongs to the OmpP1/FadL family.</text>
</comment>
<keyword evidence="6" id="KW-0472">Membrane</keyword>